<evidence type="ECO:0000256" key="1">
    <source>
        <dbReference type="ARBA" id="ARBA00005417"/>
    </source>
</evidence>
<dbReference type="InterPro" id="IPR015860">
    <property type="entry name" value="ABC_transpr_TagH-like"/>
</dbReference>
<dbReference type="SMART" id="SM00382">
    <property type="entry name" value="AAA"/>
    <property type="match status" value="1"/>
</dbReference>
<dbReference type="GO" id="GO:0005524">
    <property type="term" value="F:ATP binding"/>
    <property type="evidence" value="ECO:0007669"/>
    <property type="project" value="UniProtKB-KW"/>
</dbReference>
<evidence type="ECO:0000259" key="5">
    <source>
        <dbReference type="PROSITE" id="PS50893"/>
    </source>
</evidence>
<keyword evidence="2" id="KW-0813">Transport</keyword>
<evidence type="ECO:0000256" key="3">
    <source>
        <dbReference type="ARBA" id="ARBA00022741"/>
    </source>
</evidence>
<dbReference type="eggNOG" id="COG1134">
    <property type="taxonomic scope" value="Bacteria"/>
</dbReference>
<dbReference type="GO" id="GO:0016020">
    <property type="term" value="C:membrane"/>
    <property type="evidence" value="ECO:0007669"/>
    <property type="project" value="InterPro"/>
</dbReference>
<dbReference type="GO" id="GO:0140359">
    <property type="term" value="F:ABC-type transporter activity"/>
    <property type="evidence" value="ECO:0007669"/>
    <property type="project" value="InterPro"/>
</dbReference>
<dbReference type="CDD" id="cd10147">
    <property type="entry name" value="Wzt_C-like"/>
    <property type="match status" value="1"/>
</dbReference>
<sequence length="413" mass="45313">MGQGEIVATQPLQLRLVLVQNVSKLYRLYRRPSERLREMLPGSKPRHTDFWALKDIGFEVEKGECLGLVGPNGCGKSTLLQIVSGILQPTTGRVVTRGRIAALLELGAGFNPEFSGRENVYLNGEIMGLSRGEIDRAMPSIEAFAEIGEFIGRPVKEYSSGMYVRLAFSTAIHVDPEILIVDEALAVGDAVFANRCVRKFEELRERKITVLFVSHDLGLVKALSDRAILLLNGRIEAQGTPNDVINRYIGLVLARQQATNKKEDRVRGSFRHGDGTSEILSVEILNGAGEPAASVASGEDVTVRVRLRFHAAASDPMVGILVRTRIGIDVYGTNTRIEQKALGNFQPGDELEIDFQFACWLTPQQYTLTVASQAADGSSHDWLDDAIAFDVVDTRIAAGVANLRAGIQWRVSR</sequence>
<dbReference type="InterPro" id="IPR050683">
    <property type="entry name" value="Bact_Polysacc_Export_ATP-bd"/>
</dbReference>
<dbReference type="STRING" id="234267.Acid_4413"/>
<feature type="domain" description="ABC transporter" evidence="5">
    <location>
        <begin position="17"/>
        <end position="257"/>
    </location>
</feature>
<dbReference type="GO" id="GO:0016887">
    <property type="term" value="F:ATP hydrolysis activity"/>
    <property type="evidence" value="ECO:0007669"/>
    <property type="project" value="InterPro"/>
</dbReference>
<keyword evidence="4" id="KW-0067">ATP-binding</keyword>
<name>Q01Y91_SOLUE</name>
<dbReference type="InterPro" id="IPR029439">
    <property type="entry name" value="Wzt_C"/>
</dbReference>
<dbReference type="CDD" id="cd03220">
    <property type="entry name" value="ABC_KpsT_Wzt"/>
    <property type="match status" value="1"/>
</dbReference>
<dbReference type="PANTHER" id="PTHR46743">
    <property type="entry name" value="TEICHOIC ACIDS EXPORT ATP-BINDING PROTEIN TAGH"/>
    <property type="match status" value="1"/>
</dbReference>
<dbReference type="HOGENOM" id="CLU_000604_101_1_0"/>
<evidence type="ECO:0000313" key="6">
    <source>
        <dbReference type="EMBL" id="ABJ85374.1"/>
    </source>
</evidence>
<dbReference type="InterPro" id="IPR027417">
    <property type="entry name" value="P-loop_NTPase"/>
</dbReference>
<dbReference type="SUPFAM" id="SSF52540">
    <property type="entry name" value="P-loop containing nucleoside triphosphate hydrolases"/>
    <property type="match status" value="1"/>
</dbReference>
<dbReference type="PROSITE" id="PS50893">
    <property type="entry name" value="ABC_TRANSPORTER_2"/>
    <property type="match status" value="1"/>
</dbReference>
<evidence type="ECO:0000256" key="4">
    <source>
        <dbReference type="ARBA" id="ARBA00022840"/>
    </source>
</evidence>
<organism evidence="6">
    <name type="scientific">Solibacter usitatus (strain Ellin6076)</name>
    <dbReference type="NCBI Taxonomy" id="234267"/>
    <lineage>
        <taxon>Bacteria</taxon>
        <taxon>Pseudomonadati</taxon>
        <taxon>Acidobacteriota</taxon>
        <taxon>Terriglobia</taxon>
        <taxon>Bryobacterales</taxon>
        <taxon>Solibacteraceae</taxon>
        <taxon>Candidatus Solibacter</taxon>
    </lineage>
</organism>
<proteinExistence type="inferred from homology"/>
<protein>
    <submittedName>
        <fullName evidence="6">ABC transporter related</fullName>
    </submittedName>
</protein>
<gene>
    <name evidence="6" type="ordered locus">Acid_4413</name>
</gene>
<dbReference type="InterPro" id="IPR003439">
    <property type="entry name" value="ABC_transporter-like_ATP-bd"/>
</dbReference>
<keyword evidence="3" id="KW-0547">Nucleotide-binding</keyword>
<dbReference type="EMBL" id="CP000473">
    <property type="protein sequence ID" value="ABJ85374.1"/>
    <property type="molecule type" value="Genomic_DNA"/>
</dbReference>
<accession>Q01Y91</accession>
<dbReference type="InterPro" id="IPR003593">
    <property type="entry name" value="AAA+_ATPase"/>
</dbReference>
<dbReference type="Gene3D" id="2.70.50.60">
    <property type="entry name" value="abc- transporter (atp binding component) like domain"/>
    <property type="match status" value="1"/>
</dbReference>
<dbReference type="Pfam" id="PF00005">
    <property type="entry name" value="ABC_tran"/>
    <property type="match status" value="1"/>
</dbReference>
<dbReference type="InParanoid" id="Q01Y91"/>
<dbReference type="AlphaFoldDB" id="Q01Y91"/>
<reference evidence="6" key="1">
    <citation type="submission" date="2006-10" db="EMBL/GenBank/DDBJ databases">
        <title>Complete sequence of Solibacter usitatus Ellin6076.</title>
        <authorList>
            <consortium name="US DOE Joint Genome Institute"/>
            <person name="Copeland A."/>
            <person name="Lucas S."/>
            <person name="Lapidus A."/>
            <person name="Barry K."/>
            <person name="Detter J.C."/>
            <person name="Glavina del Rio T."/>
            <person name="Hammon N."/>
            <person name="Israni S."/>
            <person name="Dalin E."/>
            <person name="Tice H."/>
            <person name="Pitluck S."/>
            <person name="Thompson L.S."/>
            <person name="Brettin T."/>
            <person name="Bruce D."/>
            <person name="Han C."/>
            <person name="Tapia R."/>
            <person name="Gilna P."/>
            <person name="Schmutz J."/>
            <person name="Larimer F."/>
            <person name="Land M."/>
            <person name="Hauser L."/>
            <person name="Kyrpides N."/>
            <person name="Mikhailova N."/>
            <person name="Janssen P.H."/>
            <person name="Kuske C.R."/>
            <person name="Richardson P."/>
        </authorList>
    </citation>
    <scope>NUCLEOTIDE SEQUENCE</scope>
    <source>
        <strain evidence="6">Ellin6076</strain>
    </source>
</reference>
<comment type="similarity">
    <text evidence="1">Belongs to the ABC transporter superfamily.</text>
</comment>
<dbReference type="PANTHER" id="PTHR46743:SF2">
    <property type="entry name" value="TEICHOIC ACIDS EXPORT ATP-BINDING PROTEIN TAGH"/>
    <property type="match status" value="1"/>
</dbReference>
<dbReference type="Gene3D" id="3.40.50.300">
    <property type="entry name" value="P-loop containing nucleotide triphosphate hydrolases"/>
    <property type="match status" value="1"/>
</dbReference>
<dbReference type="KEGG" id="sus:Acid_4413"/>
<dbReference type="Pfam" id="PF14524">
    <property type="entry name" value="Wzt_C"/>
    <property type="match status" value="1"/>
</dbReference>
<evidence type="ECO:0000256" key="2">
    <source>
        <dbReference type="ARBA" id="ARBA00022448"/>
    </source>
</evidence>